<dbReference type="OrthoDB" id="7772879at2"/>
<name>A0A4U0QYN4_9RHOB</name>
<comment type="caution">
    <text evidence="1">The sequence shown here is derived from an EMBL/GenBank/DDBJ whole genome shotgun (WGS) entry which is preliminary data.</text>
</comment>
<dbReference type="AlphaFoldDB" id="A0A4U0QYN4"/>
<reference evidence="1 2" key="1">
    <citation type="submission" date="2019-04" db="EMBL/GenBank/DDBJ databases">
        <authorList>
            <person name="Li J."/>
        </authorList>
    </citation>
    <scope>NUCLEOTIDE SEQUENCE [LARGE SCALE GENOMIC DNA]</scope>
    <source>
        <strain evidence="1 2">CCTCC AB2016182</strain>
    </source>
</reference>
<dbReference type="Proteomes" id="UP000306223">
    <property type="component" value="Unassembled WGS sequence"/>
</dbReference>
<evidence type="ECO:0000313" key="1">
    <source>
        <dbReference type="EMBL" id="TJZ86722.1"/>
    </source>
</evidence>
<evidence type="ECO:0000313" key="2">
    <source>
        <dbReference type="Proteomes" id="UP000306223"/>
    </source>
</evidence>
<accession>A0A4U0QYN4</accession>
<protein>
    <submittedName>
        <fullName evidence="1">Uncharacterized protein</fullName>
    </submittedName>
</protein>
<organism evidence="1 2">
    <name type="scientific">Paracoccus hibiscisoli</name>
    <dbReference type="NCBI Taxonomy" id="2023261"/>
    <lineage>
        <taxon>Bacteria</taxon>
        <taxon>Pseudomonadati</taxon>
        <taxon>Pseudomonadota</taxon>
        <taxon>Alphaproteobacteria</taxon>
        <taxon>Rhodobacterales</taxon>
        <taxon>Paracoccaceae</taxon>
        <taxon>Paracoccus</taxon>
    </lineage>
</organism>
<gene>
    <name evidence="1" type="ORF">FA740_03820</name>
</gene>
<dbReference type="EMBL" id="SUNH01000005">
    <property type="protein sequence ID" value="TJZ86722.1"/>
    <property type="molecule type" value="Genomic_DNA"/>
</dbReference>
<dbReference type="RefSeq" id="WP_136855446.1">
    <property type="nucleotide sequence ID" value="NZ_SUNH01000005.1"/>
</dbReference>
<sequence length="152" mass="16147">MFAAWKQEKTTAGLVAEAQALADKLAGTKPHIVEAHAAAALLWQAVFRDQGQDLHSIATWPKAKAARFAADALARIAVLRKARDYDSSDGLAVWMHSARTVAEPRIADPVRQIWAHLAAAGPNAASMAEEQIAEAGLAPHGPLRIPEGFDAG</sequence>
<keyword evidence="2" id="KW-1185">Reference proteome</keyword>
<proteinExistence type="predicted"/>